<dbReference type="Proteomes" id="UP000556026">
    <property type="component" value="Unassembled WGS sequence"/>
</dbReference>
<sequence>MDGKKAGVDIEALESEIIEALQPCANALGWNGPAFYMLAQEVAEMGKVIGDVTLAELAQLCDQAGERYDRMCERLRT</sequence>
<comment type="caution">
    <text evidence="1">The sequence shown here is derived from an EMBL/GenBank/DDBJ whole genome shotgun (WGS) entry which is preliminary data.</text>
</comment>
<protein>
    <submittedName>
        <fullName evidence="1">Uncharacterized protein</fullName>
    </submittedName>
</protein>
<keyword evidence="2" id="KW-1185">Reference proteome</keyword>
<proteinExistence type="predicted"/>
<dbReference type="AlphaFoldDB" id="A0A6V8MMU1"/>
<evidence type="ECO:0000313" key="2">
    <source>
        <dbReference type="Proteomes" id="UP000556026"/>
    </source>
</evidence>
<reference evidence="2" key="1">
    <citation type="submission" date="2020-06" db="EMBL/GenBank/DDBJ databases">
        <title>Draft genomic sequence of Geomonas sp. Red330.</title>
        <authorList>
            <person name="Itoh H."/>
            <person name="Zhenxing X."/>
            <person name="Ushijima N."/>
            <person name="Masuda Y."/>
            <person name="Shiratori Y."/>
            <person name="Senoo K."/>
        </authorList>
    </citation>
    <scope>NUCLEOTIDE SEQUENCE [LARGE SCALE GENOMIC DNA]</scope>
    <source>
        <strain evidence="2">Red330</strain>
    </source>
</reference>
<dbReference type="RefSeq" id="WP_183355981.1">
    <property type="nucleotide sequence ID" value="NZ_BLXX01000012.1"/>
</dbReference>
<name>A0A6V8MMU1_9BACT</name>
<evidence type="ECO:0000313" key="1">
    <source>
        <dbReference type="EMBL" id="GFO61187.1"/>
    </source>
</evidence>
<accession>A0A6V8MMU1</accession>
<gene>
    <name evidence="1" type="ORF">GMST_35120</name>
</gene>
<dbReference type="EMBL" id="BLXX01000012">
    <property type="protein sequence ID" value="GFO61187.1"/>
    <property type="molecule type" value="Genomic_DNA"/>
</dbReference>
<organism evidence="1 2">
    <name type="scientific">Geomonas silvestris</name>
    <dbReference type="NCBI Taxonomy" id="2740184"/>
    <lineage>
        <taxon>Bacteria</taxon>
        <taxon>Pseudomonadati</taxon>
        <taxon>Thermodesulfobacteriota</taxon>
        <taxon>Desulfuromonadia</taxon>
        <taxon>Geobacterales</taxon>
        <taxon>Geobacteraceae</taxon>
        <taxon>Geomonas</taxon>
    </lineage>
</organism>